<evidence type="ECO:0008006" key="5">
    <source>
        <dbReference type="Google" id="ProtNLM"/>
    </source>
</evidence>
<feature type="compositionally biased region" description="Basic and acidic residues" evidence="1">
    <location>
        <begin position="1"/>
        <end position="12"/>
    </location>
</feature>
<dbReference type="EMBL" id="FNCN01000010">
    <property type="protein sequence ID" value="SDH03080.1"/>
    <property type="molecule type" value="Genomic_DNA"/>
</dbReference>
<evidence type="ECO:0000313" key="4">
    <source>
        <dbReference type="Proteomes" id="UP000198923"/>
    </source>
</evidence>
<organism evidence="3 4">
    <name type="scientific">Sinosporangium album</name>
    <dbReference type="NCBI Taxonomy" id="504805"/>
    <lineage>
        <taxon>Bacteria</taxon>
        <taxon>Bacillati</taxon>
        <taxon>Actinomycetota</taxon>
        <taxon>Actinomycetes</taxon>
        <taxon>Streptosporangiales</taxon>
        <taxon>Streptosporangiaceae</taxon>
        <taxon>Sinosporangium</taxon>
    </lineage>
</organism>
<reference evidence="3 4" key="1">
    <citation type="submission" date="2016-10" db="EMBL/GenBank/DDBJ databases">
        <authorList>
            <person name="de Groot N.N."/>
        </authorList>
    </citation>
    <scope>NUCLEOTIDE SEQUENCE [LARGE SCALE GENOMIC DNA]</scope>
    <source>
        <strain evidence="3 4">CPCC 201354</strain>
    </source>
</reference>
<accession>A0A1G7Z4K7</accession>
<evidence type="ECO:0000256" key="2">
    <source>
        <dbReference type="SAM" id="Phobius"/>
    </source>
</evidence>
<dbReference type="STRING" id="504805.SAMN05421505_110170"/>
<feature type="region of interest" description="Disordered" evidence="1">
    <location>
        <begin position="344"/>
        <end position="405"/>
    </location>
</feature>
<gene>
    <name evidence="3" type="ORF">SAMN05421505_110170</name>
</gene>
<keyword evidence="4" id="KW-1185">Reference proteome</keyword>
<keyword evidence="2" id="KW-0812">Transmembrane</keyword>
<dbReference type="AlphaFoldDB" id="A0A1G7Z4K7"/>
<proteinExistence type="predicted"/>
<feature type="compositionally biased region" description="Low complexity" evidence="1">
    <location>
        <begin position="375"/>
        <end position="385"/>
    </location>
</feature>
<dbReference type="RefSeq" id="WP_093170706.1">
    <property type="nucleotide sequence ID" value="NZ_FNCN01000010.1"/>
</dbReference>
<dbReference type="NCBIfam" id="NF038083">
    <property type="entry name" value="CU044_5270_fam"/>
    <property type="match status" value="1"/>
</dbReference>
<name>A0A1G7Z4K7_9ACTN</name>
<sequence>MDEIKMFAEHPPPDPAYPQGAKSAARGRLLEEAAGNRRRFAFPRAGWQAVAAFGVTVALVGGVTVGLSLNTPAPTRGSTGGGDAMAGAVVATPYTGQTGQELEPKPGQYVVVESETMFVMESKDADRQKQPDSYLYRTKRRTWQSYDGSAPGLLRVSDLPPQQFADRPLPPRSQRMAGRNFAISPDCAHWPEGFRPDYAYLSTLPTDGAMMREVLYKRVTGDVDREVGAFTQVRELVTENYLPRPQRTALFEAVMSLPGVERTEGVKDGDGREGVAFGMVSDGVNHQLVFDPQTFMFLGERQTAASEKNPHSVPVGTVLGLSTQQKISVADELPKVENVLKDSTCEMGMPPATDGPVPATDGPTPAPMTAPEQAPAPASTDPAAPKGGATPIPNDPMATKESKQD</sequence>
<feature type="transmembrane region" description="Helical" evidence="2">
    <location>
        <begin position="47"/>
        <end position="69"/>
    </location>
</feature>
<evidence type="ECO:0000313" key="3">
    <source>
        <dbReference type="EMBL" id="SDH03080.1"/>
    </source>
</evidence>
<feature type="region of interest" description="Disordered" evidence="1">
    <location>
        <begin position="1"/>
        <end position="24"/>
    </location>
</feature>
<keyword evidence="2" id="KW-1133">Transmembrane helix</keyword>
<dbReference type="OrthoDB" id="3612087at2"/>
<protein>
    <recommendedName>
        <fullName evidence="5">CU044_5270 family protein</fullName>
    </recommendedName>
</protein>
<evidence type="ECO:0000256" key="1">
    <source>
        <dbReference type="SAM" id="MobiDB-lite"/>
    </source>
</evidence>
<keyword evidence="2" id="KW-0472">Membrane</keyword>
<dbReference type="Proteomes" id="UP000198923">
    <property type="component" value="Unassembled WGS sequence"/>
</dbReference>
<dbReference type="InterPro" id="IPR047789">
    <property type="entry name" value="CU044_5270-like"/>
</dbReference>